<comment type="similarity">
    <text evidence="1">Belongs to the proline racemase family.</text>
</comment>
<evidence type="ECO:0000313" key="2">
    <source>
        <dbReference type="EMBL" id="SDP81422.1"/>
    </source>
</evidence>
<gene>
    <name evidence="2" type="ORF">SAMN05660330_04215</name>
</gene>
<dbReference type="PIRSF" id="PIRSF029792">
    <property type="entry name" value="Pro_racemase"/>
    <property type="match status" value="1"/>
</dbReference>
<keyword evidence="3" id="KW-1185">Reference proteome</keyword>
<dbReference type="Pfam" id="PF05544">
    <property type="entry name" value="Pro_racemase"/>
    <property type="match status" value="1"/>
</dbReference>
<dbReference type="EMBL" id="FNJI01000063">
    <property type="protein sequence ID" value="SDP81422.1"/>
    <property type="molecule type" value="Genomic_DNA"/>
</dbReference>
<dbReference type="SFLD" id="SFLDS00028">
    <property type="entry name" value="Proline_Racemase"/>
    <property type="match status" value="1"/>
</dbReference>
<proteinExistence type="inferred from homology"/>
<dbReference type="Proteomes" id="UP000199073">
    <property type="component" value="Unassembled WGS sequence"/>
</dbReference>
<dbReference type="PANTHER" id="PTHR33442">
    <property type="entry name" value="TRANS-3-HYDROXY-L-PROLINE DEHYDRATASE"/>
    <property type="match status" value="1"/>
</dbReference>
<dbReference type="InterPro" id="IPR008794">
    <property type="entry name" value="Pro_racemase_fam"/>
</dbReference>
<reference evidence="2 3" key="1">
    <citation type="submission" date="2016-10" db="EMBL/GenBank/DDBJ databases">
        <authorList>
            <person name="de Groot N.N."/>
        </authorList>
    </citation>
    <scope>NUCLEOTIDE SEQUENCE [LARGE SCALE GENOMIC DNA]</scope>
    <source>
        <strain evidence="2 3">DSM 12130</strain>
    </source>
</reference>
<dbReference type="RefSeq" id="WP_092226075.1">
    <property type="nucleotide sequence ID" value="NZ_FNJI01000063.1"/>
</dbReference>
<accession>A0A1H0VS67</accession>
<dbReference type="PANTHER" id="PTHR33442:SF5">
    <property type="entry name" value="BIFUNCTIONAL TRANS-3-HYDROXY-L-PROLINE DEHYDRATASE_2-EPIMERASE"/>
    <property type="match status" value="1"/>
</dbReference>
<dbReference type="AlphaFoldDB" id="A0A1H0VS67"/>
<organism evidence="2 3">
    <name type="scientific">Desulforhopalus singaporensis</name>
    <dbReference type="NCBI Taxonomy" id="91360"/>
    <lineage>
        <taxon>Bacteria</taxon>
        <taxon>Pseudomonadati</taxon>
        <taxon>Thermodesulfobacteriota</taxon>
        <taxon>Desulfobulbia</taxon>
        <taxon>Desulfobulbales</taxon>
        <taxon>Desulfocapsaceae</taxon>
        <taxon>Desulforhopalus</taxon>
    </lineage>
</organism>
<evidence type="ECO:0000313" key="3">
    <source>
        <dbReference type="Proteomes" id="UP000199073"/>
    </source>
</evidence>
<dbReference type="Gene3D" id="3.10.310.10">
    <property type="entry name" value="Diaminopimelate Epimerase, Chain A, domain 1"/>
    <property type="match status" value="2"/>
</dbReference>
<dbReference type="GO" id="GO:0047580">
    <property type="term" value="F:4-hydroxyproline epimerase activity"/>
    <property type="evidence" value="ECO:0007669"/>
    <property type="project" value="TreeGrafter"/>
</dbReference>
<dbReference type="SUPFAM" id="SSF54506">
    <property type="entry name" value="Diaminopimelate epimerase-like"/>
    <property type="match status" value="1"/>
</dbReference>
<protein>
    <submittedName>
        <fullName evidence="2">Proline racemase</fullName>
    </submittedName>
</protein>
<dbReference type="OrthoDB" id="181267at2"/>
<dbReference type="FunFam" id="3.10.310.10:FF:000005">
    <property type="entry name" value="Proline racemase"/>
    <property type="match status" value="1"/>
</dbReference>
<name>A0A1H0VS67_9BACT</name>
<sequence>MIIKHTFTSIDTHTGGEPTRTITGGIPYIPGDTIAEKMLYLKENMDWIRTSLMFEPRGHSVMSGVILTEPKHPEADVGAIFIETGGYLPMCGHDTIGVATALVETGMVPVTEPETFINLDTPAGLTRVRVRVENGRAREVTFLGVPSFVFERDLEIEVPTIGRLTLDIAYGGNVYAILPAADVGLEIRPDTASALIEKGRVIRHELNRQVRIQHPELDFVNECTHVEFYGPPTSEKAQMKNAVILSDSGLDRSPCGTGTSAKAALMYAKGELKLDEMFVNESIIGSLFKARAVEETTVGPLPAIIPEISGSAHIMGMNQLFIDPDDPLKDGFLLE</sequence>
<dbReference type="STRING" id="91360.SAMN05660330_04215"/>
<evidence type="ECO:0000256" key="1">
    <source>
        <dbReference type="ARBA" id="ARBA00007529"/>
    </source>
</evidence>